<evidence type="ECO:0000313" key="1">
    <source>
        <dbReference type="EMBL" id="SBW17846.1"/>
    </source>
</evidence>
<dbReference type="EMBL" id="FLUV01000165">
    <property type="protein sequence ID" value="SBW17846.1"/>
    <property type="molecule type" value="Genomic_DNA"/>
</dbReference>
<evidence type="ECO:0000313" key="2">
    <source>
        <dbReference type="Proteomes" id="UP000199013"/>
    </source>
</evidence>
<organism evidence="1 2">
    <name type="scientific">Candidatus Protofrankia californiensis</name>
    <dbReference type="NCBI Taxonomy" id="1839754"/>
    <lineage>
        <taxon>Bacteria</taxon>
        <taxon>Bacillati</taxon>
        <taxon>Actinomycetota</taxon>
        <taxon>Actinomycetes</taxon>
        <taxon>Frankiales</taxon>
        <taxon>Frankiaceae</taxon>
        <taxon>Protofrankia</taxon>
    </lineage>
</organism>
<dbReference type="AlphaFoldDB" id="A0A1C3NTG4"/>
<name>A0A1C3NTG4_9ACTN</name>
<accession>A0A1C3NTG4</accession>
<evidence type="ECO:0008006" key="3">
    <source>
        <dbReference type="Google" id="ProtNLM"/>
    </source>
</evidence>
<protein>
    <recommendedName>
        <fullName evidence="3">Transposase</fullName>
    </recommendedName>
</protein>
<keyword evidence="2" id="KW-1185">Reference proteome</keyword>
<reference evidence="2" key="1">
    <citation type="submission" date="2016-02" db="EMBL/GenBank/DDBJ databases">
        <authorList>
            <person name="Wibberg D."/>
        </authorList>
    </citation>
    <scope>NUCLEOTIDE SEQUENCE [LARGE SCALE GENOMIC DNA]</scope>
</reference>
<sequence length="87" mass="9696">MVRWYLRYALSYRDLEELLAERGLLVDHVTVLDSVDPHDTTSAAIYTLRRLAGRILRPMKSVIQNPLIGRAGAALTCGDVGRDPSSE</sequence>
<gene>
    <name evidence="1" type="ORF">FDG2_0397</name>
</gene>
<proteinExistence type="predicted"/>
<dbReference type="Proteomes" id="UP000199013">
    <property type="component" value="Unassembled WGS sequence"/>
</dbReference>